<dbReference type="Proteomes" id="UP000633205">
    <property type="component" value="Unassembled WGS sequence"/>
</dbReference>
<reference evidence="6" key="1">
    <citation type="journal article" date="2014" name="Int. J. Syst. Evol. Microbiol.">
        <title>Complete genome sequence of Corynebacterium casei LMG S-19264T (=DSM 44701T), isolated from a smear-ripened cheese.</title>
        <authorList>
            <consortium name="US DOE Joint Genome Institute (JGI-PGF)"/>
            <person name="Walter F."/>
            <person name="Albersmeier A."/>
            <person name="Kalinowski J."/>
            <person name="Ruckert C."/>
        </authorList>
    </citation>
    <scope>NUCLEOTIDE SEQUENCE</scope>
    <source>
        <strain evidence="6">CGMCC 1.15152</strain>
    </source>
</reference>
<dbReference type="PROSITE" id="PS50943">
    <property type="entry name" value="HTH_CROC1"/>
    <property type="match status" value="1"/>
</dbReference>
<accession>A0A916XZX1</accession>
<sequence length="340" mass="36016">MGNVPRLKEGPSTTLEEVARHAGVSRSTVSRVINGGSRVSPDALEAVNRAIGELRYVPNRAARSLASRQSHAIALIVPEDTTRFFGDPYFSAIVAGINDRVSASPYMLGLFIASDDPADKAASFIASGSVDGALVVSHHTSDEYLGRIARSTTVVYGGRPMDSRDDDYWVDVDNVEGGRIATRHLVERGCRRIAMITGPPDMRAGVERLAGFREVLADEGLEPVGVEDGEFSAVGAVAAMTRILDSGVTPDAVFVASDLMARGALGVLEGRGLRVPDDVAIVGFDDSPVAARVTPPLTTVRQPSREQGAVMADVLIRLLSGEDPPTESMLPLELVVRASA</sequence>
<evidence type="ECO:0000259" key="4">
    <source>
        <dbReference type="PROSITE" id="PS50932"/>
    </source>
</evidence>
<keyword evidence="2" id="KW-0238">DNA-binding</keyword>
<dbReference type="SUPFAM" id="SSF47413">
    <property type="entry name" value="lambda repressor-like DNA-binding domains"/>
    <property type="match status" value="1"/>
</dbReference>
<dbReference type="SMART" id="SM00354">
    <property type="entry name" value="HTH_LACI"/>
    <property type="match status" value="1"/>
</dbReference>
<dbReference type="CDD" id="cd06267">
    <property type="entry name" value="PBP1_LacI_sugar_binding-like"/>
    <property type="match status" value="1"/>
</dbReference>
<dbReference type="AlphaFoldDB" id="A0A916XZX1"/>
<evidence type="ECO:0000259" key="5">
    <source>
        <dbReference type="PROSITE" id="PS50943"/>
    </source>
</evidence>
<feature type="domain" description="HTH cro/C1-type" evidence="5">
    <location>
        <begin position="14"/>
        <end position="57"/>
    </location>
</feature>
<dbReference type="PANTHER" id="PTHR30146">
    <property type="entry name" value="LACI-RELATED TRANSCRIPTIONAL REPRESSOR"/>
    <property type="match status" value="1"/>
</dbReference>
<gene>
    <name evidence="6" type="ORF">GCM10010915_01030</name>
</gene>
<reference evidence="6" key="2">
    <citation type="submission" date="2020-09" db="EMBL/GenBank/DDBJ databases">
        <authorList>
            <person name="Sun Q."/>
            <person name="Zhou Y."/>
        </authorList>
    </citation>
    <scope>NUCLEOTIDE SEQUENCE</scope>
    <source>
        <strain evidence="6">CGMCC 1.15152</strain>
    </source>
</reference>
<organism evidence="6 7">
    <name type="scientific">Microbacterium faecale</name>
    <dbReference type="NCBI Taxonomy" id="1804630"/>
    <lineage>
        <taxon>Bacteria</taxon>
        <taxon>Bacillati</taxon>
        <taxon>Actinomycetota</taxon>
        <taxon>Actinomycetes</taxon>
        <taxon>Micrococcales</taxon>
        <taxon>Microbacteriaceae</taxon>
        <taxon>Microbacterium</taxon>
    </lineage>
</organism>
<dbReference type="Gene3D" id="1.10.260.40">
    <property type="entry name" value="lambda repressor-like DNA-binding domains"/>
    <property type="match status" value="1"/>
</dbReference>
<dbReference type="Pfam" id="PF13377">
    <property type="entry name" value="Peripla_BP_3"/>
    <property type="match status" value="1"/>
</dbReference>
<dbReference type="Pfam" id="PF00356">
    <property type="entry name" value="LacI"/>
    <property type="match status" value="1"/>
</dbReference>
<dbReference type="SUPFAM" id="SSF53822">
    <property type="entry name" value="Periplasmic binding protein-like I"/>
    <property type="match status" value="1"/>
</dbReference>
<protein>
    <submittedName>
        <fullName evidence="6">LacI family transcriptional regulator</fullName>
    </submittedName>
</protein>
<dbReference type="EMBL" id="BMHO01000001">
    <property type="protein sequence ID" value="GGD24900.1"/>
    <property type="molecule type" value="Genomic_DNA"/>
</dbReference>
<feature type="domain" description="HTH lacI-type" evidence="4">
    <location>
        <begin position="13"/>
        <end position="67"/>
    </location>
</feature>
<dbReference type="InterPro" id="IPR010982">
    <property type="entry name" value="Lambda_DNA-bd_dom_sf"/>
</dbReference>
<evidence type="ECO:0000313" key="7">
    <source>
        <dbReference type="Proteomes" id="UP000633205"/>
    </source>
</evidence>
<dbReference type="Gene3D" id="3.40.50.2300">
    <property type="match status" value="2"/>
</dbReference>
<comment type="caution">
    <text evidence="6">The sequence shown here is derived from an EMBL/GenBank/DDBJ whole genome shotgun (WGS) entry which is preliminary data.</text>
</comment>
<dbReference type="InterPro" id="IPR028082">
    <property type="entry name" value="Peripla_BP_I"/>
</dbReference>
<dbReference type="PRINTS" id="PR00036">
    <property type="entry name" value="HTHLACI"/>
</dbReference>
<dbReference type="PROSITE" id="PS50932">
    <property type="entry name" value="HTH_LACI_2"/>
    <property type="match status" value="1"/>
</dbReference>
<dbReference type="GO" id="GO:0000976">
    <property type="term" value="F:transcription cis-regulatory region binding"/>
    <property type="evidence" value="ECO:0007669"/>
    <property type="project" value="TreeGrafter"/>
</dbReference>
<dbReference type="InterPro" id="IPR001387">
    <property type="entry name" value="Cro/C1-type_HTH"/>
</dbReference>
<keyword evidence="3" id="KW-0804">Transcription</keyword>
<dbReference type="InterPro" id="IPR046335">
    <property type="entry name" value="LacI/GalR-like_sensor"/>
</dbReference>
<dbReference type="PROSITE" id="PS00356">
    <property type="entry name" value="HTH_LACI_1"/>
    <property type="match status" value="1"/>
</dbReference>
<evidence type="ECO:0000256" key="1">
    <source>
        <dbReference type="ARBA" id="ARBA00023015"/>
    </source>
</evidence>
<evidence type="ECO:0000256" key="2">
    <source>
        <dbReference type="ARBA" id="ARBA00023125"/>
    </source>
</evidence>
<dbReference type="CDD" id="cd01392">
    <property type="entry name" value="HTH_LacI"/>
    <property type="match status" value="1"/>
</dbReference>
<dbReference type="InterPro" id="IPR000843">
    <property type="entry name" value="HTH_LacI"/>
</dbReference>
<evidence type="ECO:0000256" key="3">
    <source>
        <dbReference type="ARBA" id="ARBA00023163"/>
    </source>
</evidence>
<proteinExistence type="predicted"/>
<name>A0A916XZX1_9MICO</name>
<keyword evidence="1" id="KW-0805">Transcription regulation</keyword>
<dbReference type="PANTHER" id="PTHR30146:SF109">
    <property type="entry name" value="HTH-TYPE TRANSCRIPTIONAL REGULATOR GALS"/>
    <property type="match status" value="1"/>
</dbReference>
<keyword evidence="7" id="KW-1185">Reference proteome</keyword>
<evidence type="ECO:0000313" key="6">
    <source>
        <dbReference type="EMBL" id="GGD24900.1"/>
    </source>
</evidence>
<dbReference type="GO" id="GO:0003700">
    <property type="term" value="F:DNA-binding transcription factor activity"/>
    <property type="evidence" value="ECO:0007669"/>
    <property type="project" value="TreeGrafter"/>
</dbReference>